<gene>
    <name evidence="10" type="ORF">K0M31_010360</name>
</gene>
<evidence type="ECO:0000256" key="4">
    <source>
        <dbReference type="ARBA" id="ARBA00022723"/>
    </source>
</evidence>
<evidence type="ECO:0000256" key="7">
    <source>
        <dbReference type="ARBA" id="ARBA00023033"/>
    </source>
</evidence>
<sequence length="588" mass="67840">MLYQYLETELENVNKDKCLKKRYVLHDGVMYNITTAASISRIAETERISSRVLGPKWWPILGCAIELARLRKETGYMFRTCSALCKKYGPVVGLKVGIDRIVVLNDHESVRTMLTNEDCDGRPVGLLYEARTFGSRKGLVLVDGNLWIEQRKFVLRHLRDFGFGRQDMMMMIIQEESRSLVEHIKKLINDERNNQINESKIHCNNNEYDDGQIYKLIKRDKANELELMDKYGKSEEQLKSSDLYVDTDEYVQINQIDARPGTIIPMHNAFGITVLNTLWRMIAGKRFDVDDEKPIYLQEILTQVLTEIDMLGAPFGHFPLLRFIAPEISGYKSFVKIHQQLWDYLKDELDNHKATFTPGSPRDLMDVYLTVLNSKDYSNTFSESQLLAVCMDLFMAGSETTSKALSFCFLYLVLFPKVQRKAQEEIDKIIGRNRLPTLDDRTRMTYMNAIVLESFRMFIGRTLNIPHRAQRDTTILGHKIPKNTMLIVNFNRILMDESWSDPEDFRPERFIDESGNIITPAAYFPFSLGRHRCMGENLARNNTFVIATTLLQAFTFSIVSGEEPSIQDFVDGVTIGPKPFRVMVSLRS</sequence>
<evidence type="ECO:0000256" key="9">
    <source>
        <dbReference type="RuleBase" id="RU000461"/>
    </source>
</evidence>
<keyword evidence="4 8" id="KW-0479">Metal-binding</keyword>
<proteinExistence type="inferred from homology"/>
<organism evidence="10 11">
    <name type="scientific">Melipona bicolor</name>
    <dbReference type="NCBI Taxonomy" id="60889"/>
    <lineage>
        <taxon>Eukaryota</taxon>
        <taxon>Metazoa</taxon>
        <taxon>Ecdysozoa</taxon>
        <taxon>Arthropoda</taxon>
        <taxon>Hexapoda</taxon>
        <taxon>Insecta</taxon>
        <taxon>Pterygota</taxon>
        <taxon>Neoptera</taxon>
        <taxon>Endopterygota</taxon>
        <taxon>Hymenoptera</taxon>
        <taxon>Apocrita</taxon>
        <taxon>Aculeata</taxon>
        <taxon>Apoidea</taxon>
        <taxon>Anthophila</taxon>
        <taxon>Apidae</taxon>
        <taxon>Melipona</taxon>
    </lineage>
</organism>
<protein>
    <recommendedName>
        <fullName evidence="12">Cytochrome P450 303a1</fullName>
    </recommendedName>
</protein>
<evidence type="ECO:0000256" key="8">
    <source>
        <dbReference type="PIRSR" id="PIRSR602401-1"/>
    </source>
</evidence>
<comment type="similarity">
    <text evidence="2 9">Belongs to the cytochrome P450 family.</text>
</comment>
<dbReference type="Proteomes" id="UP001177670">
    <property type="component" value="Unassembled WGS sequence"/>
</dbReference>
<dbReference type="Pfam" id="PF00067">
    <property type="entry name" value="p450"/>
    <property type="match status" value="2"/>
</dbReference>
<keyword evidence="5 9" id="KW-0560">Oxidoreductase</keyword>
<feature type="binding site" description="axial binding residue" evidence="8">
    <location>
        <position position="533"/>
    </location>
    <ligand>
        <name>heme</name>
        <dbReference type="ChEBI" id="CHEBI:30413"/>
    </ligand>
    <ligandPart>
        <name>Fe</name>
        <dbReference type="ChEBI" id="CHEBI:18248"/>
    </ligandPart>
</feature>
<dbReference type="GO" id="GO:0016712">
    <property type="term" value="F:oxidoreductase activity, acting on paired donors, with incorporation or reduction of molecular oxygen, reduced flavin or flavoprotein as one donor, and incorporation of one atom of oxygen"/>
    <property type="evidence" value="ECO:0007669"/>
    <property type="project" value="TreeGrafter"/>
</dbReference>
<dbReference type="PRINTS" id="PR00463">
    <property type="entry name" value="EP450I"/>
</dbReference>
<dbReference type="InterPro" id="IPR001128">
    <property type="entry name" value="Cyt_P450"/>
</dbReference>
<keyword evidence="11" id="KW-1185">Reference proteome</keyword>
<evidence type="ECO:0000256" key="2">
    <source>
        <dbReference type="ARBA" id="ARBA00010617"/>
    </source>
</evidence>
<evidence type="ECO:0000256" key="5">
    <source>
        <dbReference type="ARBA" id="ARBA00023002"/>
    </source>
</evidence>
<dbReference type="PROSITE" id="PS00086">
    <property type="entry name" value="CYTOCHROME_P450"/>
    <property type="match status" value="1"/>
</dbReference>
<dbReference type="GO" id="GO:0008395">
    <property type="term" value="F:steroid hydroxylase activity"/>
    <property type="evidence" value="ECO:0007669"/>
    <property type="project" value="TreeGrafter"/>
</dbReference>
<reference evidence="10" key="1">
    <citation type="submission" date="2021-10" db="EMBL/GenBank/DDBJ databases">
        <title>Melipona bicolor Genome sequencing and assembly.</title>
        <authorList>
            <person name="Araujo N.S."/>
            <person name="Arias M.C."/>
        </authorList>
    </citation>
    <scope>NUCLEOTIDE SEQUENCE</scope>
    <source>
        <strain evidence="10">USP_2M_L1-L4_2017</strain>
        <tissue evidence="10">Whole body</tissue>
    </source>
</reference>
<dbReference type="Gene3D" id="1.10.630.10">
    <property type="entry name" value="Cytochrome P450"/>
    <property type="match status" value="1"/>
</dbReference>
<comment type="caution">
    <text evidence="10">The sequence shown here is derived from an EMBL/GenBank/DDBJ whole genome shotgun (WGS) entry which is preliminary data.</text>
</comment>
<dbReference type="PRINTS" id="PR00385">
    <property type="entry name" value="P450"/>
</dbReference>
<dbReference type="GO" id="GO:0005737">
    <property type="term" value="C:cytoplasm"/>
    <property type="evidence" value="ECO:0007669"/>
    <property type="project" value="TreeGrafter"/>
</dbReference>
<accession>A0AA40FLV9</accession>
<evidence type="ECO:0008006" key="12">
    <source>
        <dbReference type="Google" id="ProtNLM"/>
    </source>
</evidence>
<keyword evidence="6 8" id="KW-0408">Iron</keyword>
<evidence type="ECO:0000313" key="10">
    <source>
        <dbReference type="EMBL" id="KAK1121565.1"/>
    </source>
</evidence>
<dbReference type="AlphaFoldDB" id="A0AA40FLV9"/>
<dbReference type="GO" id="GO:0006805">
    <property type="term" value="P:xenobiotic metabolic process"/>
    <property type="evidence" value="ECO:0007669"/>
    <property type="project" value="TreeGrafter"/>
</dbReference>
<evidence type="ECO:0000256" key="3">
    <source>
        <dbReference type="ARBA" id="ARBA00022617"/>
    </source>
</evidence>
<dbReference type="InterPro" id="IPR017972">
    <property type="entry name" value="Cyt_P450_CS"/>
</dbReference>
<dbReference type="GO" id="GO:0020037">
    <property type="term" value="F:heme binding"/>
    <property type="evidence" value="ECO:0007669"/>
    <property type="project" value="InterPro"/>
</dbReference>
<dbReference type="GO" id="GO:0006082">
    <property type="term" value="P:organic acid metabolic process"/>
    <property type="evidence" value="ECO:0007669"/>
    <property type="project" value="TreeGrafter"/>
</dbReference>
<dbReference type="InterPro" id="IPR036396">
    <property type="entry name" value="Cyt_P450_sf"/>
</dbReference>
<comment type="cofactor">
    <cofactor evidence="1 8">
        <name>heme</name>
        <dbReference type="ChEBI" id="CHEBI:30413"/>
    </cofactor>
</comment>
<evidence type="ECO:0000313" key="11">
    <source>
        <dbReference type="Proteomes" id="UP001177670"/>
    </source>
</evidence>
<dbReference type="CDD" id="cd20651">
    <property type="entry name" value="CYP15A1-like"/>
    <property type="match status" value="1"/>
</dbReference>
<dbReference type="GO" id="GO:0005506">
    <property type="term" value="F:iron ion binding"/>
    <property type="evidence" value="ECO:0007669"/>
    <property type="project" value="InterPro"/>
</dbReference>
<keyword evidence="3 8" id="KW-0349">Heme</keyword>
<evidence type="ECO:0000256" key="6">
    <source>
        <dbReference type="ARBA" id="ARBA00023004"/>
    </source>
</evidence>
<evidence type="ECO:0000256" key="1">
    <source>
        <dbReference type="ARBA" id="ARBA00001971"/>
    </source>
</evidence>
<dbReference type="PANTHER" id="PTHR24300">
    <property type="entry name" value="CYTOCHROME P450 508A4-RELATED"/>
    <property type="match status" value="1"/>
</dbReference>
<dbReference type="EMBL" id="JAHYIQ010000026">
    <property type="protein sequence ID" value="KAK1121565.1"/>
    <property type="molecule type" value="Genomic_DNA"/>
</dbReference>
<dbReference type="InterPro" id="IPR050182">
    <property type="entry name" value="Cytochrome_P450_fam2"/>
</dbReference>
<dbReference type="PANTHER" id="PTHR24300:SF376">
    <property type="entry name" value="CYTOCHROME P450 15A1"/>
    <property type="match status" value="1"/>
</dbReference>
<dbReference type="SUPFAM" id="SSF48264">
    <property type="entry name" value="Cytochrome P450"/>
    <property type="match status" value="2"/>
</dbReference>
<dbReference type="InterPro" id="IPR002401">
    <property type="entry name" value="Cyt_P450_E_grp-I"/>
</dbReference>
<keyword evidence="7 9" id="KW-0503">Monooxygenase</keyword>
<name>A0AA40FLV9_9HYME</name>